<feature type="transmembrane region" description="Helical" evidence="6">
    <location>
        <begin position="21"/>
        <end position="40"/>
    </location>
</feature>
<feature type="transmembrane region" description="Helical" evidence="6">
    <location>
        <begin position="105"/>
        <end position="127"/>
    </location>
</feature>
<dbReference type="InterPro" id="IPR051542">
    <property type="entry name" value="Hydrogenase_cytochrome"/>
</dbReference>
<evidence type="ECO:0000256" key="4">
    <source>
        <dbReference type="ARBA" id="ARBA00022989"/>
    </source>
</evidence>
<keyword evidence="2" id="KW-1003">Cell membrane</keyword>
<keyword evidence="4 6" id="KW-1133">Transmembrane helix</keyword>
<dbReference type="SUPFAM" id="SSF81342">
    <property type="entry name" value="Transmembrane di-heme cytochromes"/>
    <property type="match status" value="1"/>
</dbReference>
<evidence type="ECO:0000256" key="3">
    <source>
        <dbReference type="ARBA" id="ARBA00022692"/>
    </source>
</evidence>
<keyword evidence="5 6" id="KW-0472">Membrane</keyword>
<dbReference type="EMBL" id="VICH01000003">
    <property type="protein sequence ID" value="TQV69766.1"/>
    <property type="molecule type" value="Genomic_DNA"/>
</dbReference>
<dbReference type="Gene3D" id="1.20.950.20">
    <property type="entry name" value="Transmembrane di-heme cytochromes, Chain C"/>
    <property type="match status" value="1"/>
</dbReference>
<sequence length="201" mass="22754">MTSTDQPPTELRRLWDLPLRLFHWALVVCVITGFLLGKFGPNVMTLHFYAGYCVAGLLVFRIFWGFAGSRPARFGHFLFGPKKTLGYVADMFKRNPSYWPGHNPIGALSVFALLGVLLAQVGTGLFIDADDFINTGPFASWVSYETAREAASLHYRLSYALLALVVLHLGAILFYRFWKRENLVKPMVTGWKEVRKDHPDV</sequence>
<dbReference type="InterPro" id="IPR016174">
    <property type="entry name" value="Di-haem_cyt_TM"/>
</dbReference>
<accession>A0A545SXS3</accession>
<dbReference type="GO" id="GO:0009055">
    <property type="term" value="F:electron transfer activity"/>
    <property type="evidence" value="ECO:0007669"/>
    <property type="project" value="InterPro"/>
</dbReference>
<evidence type="ECO:0000259" key="7">
    <source>
        <dbReference type="Pfam" id="PF01292"/>
    </source>
</evidence>
<proteinExistence type="predicted"/>
<evidence type="ECO:0000256" key="1">
    <source>
        <dbReference type="ARBA" id="ARBA00004651"/>
    </source>
</evidence>
<dbReference type="AlphaFoldDB" id="A0A545SXS3"/>
<feature type="domain" description="Cytochrome b561 bacterial/Ni-hydrogenase" evidence="7">
    <location>
        <begin position="15"/>
        <end position="190"/>
    </location>
</feature>
<dbReference type="GO" id="GO:0020037">
    <property type="term" value="F:heme binding"/>
    <property type="evidence" value="ECO:0007669"/>
    <property type="project" value="TreeGrafter"/>
</dbReference>
<dbReference type="PANTHER" id="PTHR30485:SF2">
    <property type="entry name" value="BLL0597 PROTEIN"/>
    <property type="match status" value="1"/>
</dbReference>
<dbReference type="Proteomes" id="UP000315816">
    <property type="component" value="Unassembled WGS sequence"/>
</dbReference>
<feature type="transmembrane region" description="Helical" evidence="6">
    <location>
        <begin position="157"/>
        <end position="178"/>
    </location>
</feature>
<comment type="subcellular location">
    <subcellularLocation>
        <location evidence="1">Cell membrane</location>
        <topology evidence="1">Multi-pass membrane protein</topology>
    </subcellularLocation>
</comment>
<keyword evidence="9" id="KW-1185">Reference proteome</keyword>
<dbReference type="PANTHER" id="PTHR30485">
    <property type="entry name" value="NI/FE-HYDROGENASE 1 B-TYPE CYTOCHROME SUBUNIT"/>
    <property type="match status" value="1"/>
</dbReference>
<organism evidence="8 9">
    <name type="scientific">Aliiroseovarius halocynthiae</name>
    <dbReference type="NCBI Taxonomy" id="985055"/>
    <lineage>
        <taxon>Bacteria</taxon>
        <taxon>Pseudomonadati</taxon>
        <taxon>Pseudomonadota</taxon>
        <taxon>Alphaproteobacteria</taxon>
        <taxon>Rhodobacterales</taxon>
        <taxon>Paracoccaceae</taxon>
        <taxon>Aliiroseovarius</taxon>
    </lineage>
</organism>
<dbReference type="GO" id="GO:0022904">
    <property type="term" value="P:respiratory electron transport chain"/>
    <property type="evidence" value="ECO:0007669"/>
    <property type="project" value="InterPro"/>
</dbReference>
<evidence type="ECO:0000256" key="6">
    <source>
        <dbReference type="SAM" id="Phobius"/>
    </source>
</evidence>
<evidence type="ECO:0000313" key="8">
    <source>
        <dbReference type="EMBL" id="TQV69766.1"/>
    </source>
</evidence>
<dbReference type="RefSeq" id="WP_142852046.1">
    <property type="nucleotide sequence ID" value="NZ_FXWW01000002.1"/>
</dbReference>
<dbReference type="Pfam" id="PF01292">
    <property type="entry name" value="Ni_hydr_CYTB"/>
    <property type="match status" value="1"/>
</dbReference>
<gene>
    <name evidence="8" type="ORF">FIL88_01465</name>
</gene>
<keyword evidence="3 6" id="KW-0812">Transmembrane</keyword>
<dbReference type="GO" id="GO:0005886">
    <property type="term" value="C:plasma membrane"/>
    <property type="evidence" value="ECO:0007669"/>
    <property type="project" value="UniProtKB-SubCell"/>
</dbReference>
<feature type="transmembrane region" description="Helical" evidence="6">
    <location>
        <begin position="46"/>
        <end position="64"/>
    </location>
</feature>
<protein>
    <submittedName>
        <fullName evidence="8">Cytochrome B</fullName>
    </submittedName>
</protein>
<evidence type="ECO:0000256" key="2">
    <source>
        <dbReference type="ARBA" id="ARBA00022475"/>
    </source>
</evidence>
<dbReference type="OrthoDB" id="196472at2"/>
<reference evidence="8 9" key="1">
    <citation type="submission" date="2019-06" db="EMBL/GenBank/DDBJ databases">
        <title>A novel species of marine bacteria.</title>
        <authorList>
            <person name="Wang Y."/>
        </authorList>
    </citation>
    <scope>NUCLEOTIDE SEQUENCE [LARGE SCALE GENOMIC DNA]</scope>
    <source>
        <strain evidence="8 9">MA1-10</strain>
    </source>
</reference>
<evidence type="ECO:0000313" key="9">
    <source>
        <dbReference type="Proteomes" id="UP000315816"/>
    </source>
</evidence>
<evidence type="ECO:0000256" key="5">
    <source>
        <dbReference type="ARBA" id="ARBA00023136"/>
    </source>
</evidence>
<dbReference type="InterPro" id="IPR011577">
    <property type="entry name" value="Cyt_b561_bac/Ni-Hgenase"/>
</dbReference>
<comment type="caution">
    <text evidence="8">The sequence shown here is derived from an EMBL/GenBank/DDBJ whole genome shotgun (WGS) entry which is preliminary data.</text>
</comment>
<name>A0A545SXS3_9RHOB</name>